<evidence type="ECO:0000256" key="2">
    <source>
        <dbReference type="SAM" id="MobiDB-lite"/>
    </source>
</evidence>
<name>A0ABR8EDU6_9CYAN</name>
<feature type="domain" description="Glycosyl hydrolase-like 10" evidence="3">
    <location>
        <begin position="133"/>
        <end position="283"/>
    </location>
</feature>
<dbReference type="InterPro" id="IPR003790">
    <property type="entry name" value="GHL10"/>
</dbReference>
<dbReference type="InterPro" id="IPR052177">
    <property type="entry name" value="Divisome_Glycosyl_Hydrolase"/>
</dbReference>
<comment type="caution">
    <text evidence="4">The sequence shown here is derived from an EMBL/GenBank/DDBJ whole genome shotgun (WGS) entry which is preliminary data.</text>
</comment>
<evidence type="ECO:0000259" key="3">
    <source>
        <dbReference type="Pfam" id="PF02638"/>
    </source>
</evidence>
<evidence type="ECO:0000313" key="4">
    <source>
        <dbReference type="EMBL" id="MBD2544670.1"/>
    </source>
</evidence>
<feature type="region of interest" description="Disordered" evidence="2">
    <location>
        <begin position="1"/>
        <end position="21"/>
    </location>
</feature>
<dbReference type="Gene3D" id="3.20.20.80">
    <property type="entry name" value="Glycosidases"/>
    <property type="match status" value="1"/>
</dbReference>
<keyword evidence="1" id="KW-0732">Signal</keyword>
<reference evidence="4 5" key="1">
    <citation type="journal article" date="2020" name="ISME J.">
        <title>Comparative genomics reveals insights into cyanobacterial evolution and habitat adaptation.</title>
        <authorList>
            <person name="Chen M.Y."/>
            <person name="Teng W.K."/>
            <person name="Zhao L."/>
            <person name="Hu C.X."/>
            <person name="Zhou Y.K."/>
            <person name="Han B.P."/>
            <person name="Song L.R."/>
            <person name="Shu W.S."/>
        </authorList>
    </citation>
    <scope>NUCLEOTIDE SEQUENCE [LARGE SCALE GENOMIC DNA]</scope>
    <source>
        <strain evidence="4 5">FACHB-1370</strain>
    </source>
</reference>
<dbReference type="PANTHER" id="PTHR43405">
    <property type="entry name" value="GLYCOSYL HYDROLASE DIGH"/>
    <property type="match status" value="1"/>
</dbReference>
<proteinExistence type="predicted"/>
<sequence length="522" mass="58468">MLFPRSLTGKSTKKPPASSRPFPGLKIASSLGLAFLTAIITTALPSQQAQGVMRPTCQLSADEVAKKNDLRQAAVAGDSQAQQEYDALLQTQAERLNTCRNQNWPKNQAIWLRLYPCDARPGNLDALLDRIVNKGYNQVYVETFYDGQVLLPVSDNPTPWPSAIRTPGLENLDLLAEVIKKGRQRGLKVYAWHFTMNFGHTYAQDPMRQSALAMNGQGQHTMNISQELGLHSQAESQESHVFIDPYSPQARQDYALMISEVLDRQPDGMLFDYVRYLRGVGSASVVSNVQQLWIYSQASRETLYQRALNQKGRELIRRFVANGTVTTQDIADVNQLYSGEGEPLWQGRSVVATKTVATPEQLQSQLQWELWYLSVAHAVQGILDFVALAIEPIEAQGLPAGAVFFPGGNRPVGERGYDSRLQPWDRFPASMEFHPMAYANCGKTQCIVDEIQRVVSMASPQTRIIPALAGDWGKSIKDRPSLEAQMDDIYRRLGNRIDSVSHFAYAWQEPESERDRKFCNSN</sequence>
<gene>
    <name evidence="4" type="ORF">H6G72_12645</name>
</gene>
<dbReference type="Proteomes" id="UP000641954">
    <property type="component" value="Unassembled WGS sequence"/>
</dbReference>
<dbReference type="PANTHER" id="PTHR43405:SF1">
    <property type="entry name" value="GLYCOSYL HYDROLASE DIGH"/>
    <property type="match status" value="1"/>
</dbReference>
<evidence type="ECO:0000313" key="5">
    <source>
        <dbReference type="Proteomes" id="UP000641954"/>
    </source>
</evidence>
<dbReference type="EMBL" id="JACJSK010000015">
    <property type="protein sequence ID" value="MBD2544670.1"/>
    <property type="molecule type" value="Genomic_DNA"/>
</dbReference>
<protein>
    <submittedName>
        <fullName evidence="4">Family 10 glycosylhydrolase</fullName>
    </submittedName>
</protein>
<organism evidence="4 5">
    <name type="scientific">Planktothricoides raciborskii FACHB-1370</name>
    <dbReference type="NCBI Taxonomy" id="2949576"/>
    <lineage>
        <taxon>Bacteria</taxon>
        <taxon>Bacillati</taxon>
        <taxon>Cyanobacteriota</taxon>
        <taxon>Cyanophyceae</taxon>
        <taxon>Oscillatoriophycideae</taxon>
        <taxon>Oscillatoriales</taxon>
        <taxon>Oscillatoriaceae</taxon>
        <taxon>Planktothricoides</taxon>
    </lineage>
</organism>
<evidence type="ECO:0000256" key="1">
    <source>
        <dbReference type="ARBA" id="ARBA00022729"/>
    </source>
</evidence>
<dbReference type="InterPro" id="IPR017853">
    <property type="entry name" value="GH"/>
</dbReference>
<dbReference type="Pfam" id="PF02638">
    <property type="entry name" value="GHL10"/>
    <property type="match status" value="1"/>
</dbReference>
<accession>A0ABR8EDU6</accession>
<keyword evidence="5" id="KW-1185">Reference proteome</keyword>
<dbReference type="SUPFAM" id="SSF51445">
    <property type="entry name" value="(Trans)glycosidases"/>
    <property type="match status" value="1"/>
</dbReference>